<feature type="region of interest" description="Disordered" evidence="1">
    <location>
        <begin position="425"/>
        <end position="461"/>
    </location>
</feature>
<feature type="region of interest" description="Disordered" evidence="1">
    <location>
        <begin position="301"/>
        <end position="337"/>
    </location>
</feature>
<evidence type="ECO:0000313" key="3">
    <source>
        <dbReference type="Proteomes" id="UP001206595"/>
    </source>
</evidence>
<dbReference type="RefSeq" id="XP_051441131.1">
    <property type="nucleotide sequence ID" value="XM_051591794.1"/>
</dbReference>
<sequence length="476" mass="51960">MQGINTGREAVLPSKSKSDSSMPNSGDSAVSQLLGKLDEAGQTIANLRSILTFKTAELNELVGQLELTNQAIENVETTTAHIEIMLTEMGLDTIEHHTRESMLLTAQASLDHALKSANTIYANESEHNGVKLSRRRSLASSSSGGIHSENGEKKERMTSSYGPSKIRYKPDSKPILRQLHEVIRQLGLDSAKFFSCIGSTDDVQKLQKAYVDLEIAKTISLAAKTNMKRRTIMLRRARRRDNLEEIDILGLKIREAVSMWQEYTYSAPLLVDGKDILDILDREDDLISKNLPVYKRMSIDISNRNSPTPTTSGTTRRLKATSSTGSNGSNPSTPTKLTSAEFAADTPDNNSSTHLASPHRFATISGGMKSKTLHRHSAGATVRPTSIVKPSMTSASTMLPRAPLVMKSTTNNNPTINIKKDVTEAPRPSAAVQNANGGSVENDGRKESKLQKPSYMGPGSTLRLRSMMAKRNATNI</sequence>
<comment type="caution">
    <text evidence="2">The sequence shown here is derived from an EMBL/GenBank/DDBJ whole genome shotgun (WGS) entry which is preliminary data.</text>
</comment>
<evidence type="ECO:0000256" key="1">
    <source>
        <dbReference type="SAM" id="MobiDB-lite"/>
    </source>
</evidence>
<proteinExistence type="predicted"/>
<reference evidence="2" key="2">
    <citation type="journal article" date="2022" name="Proc. Natl. Acad. Sci. U.S.A.">
        <title>Diploid-dominant life cycles characterize the early evolution of Fungi.</title>
        <authorList>
            <person name="Amses K.R."/>
            <person name="Simmons D.R."/>
            <person name="Longcore J.E."/>
            <person name="Mondo S.J."/>
            <person name="Seto K."/>
            <person name="Jeronimo G.H."/>
            <person name="Bonds A.E."/>
            <person name="Quandt C.A."/>
            <person name="Davis W.J."/>
            <person name="Chang Y."/>
            <person name="Federici B.A."/>
            <person name="Kuo A."/>
            <person name="LaButti K."/>
            <person name="Pangilinan J."/>
            <person name="Andreopoulos W."/>
            <person name="Tritt A."/>
            <person name="Riley R."/>
            <person name="Hundley H."/>
            <person name="Johnson J."/>
            <person name="Lipzen A."/>
            <person name="Barry K."/>
            <person name="Lang B.F."/>
            <person name="Cuomo C.A."/>
            <person name="Buchler N.E."/>
            <person name="Grigoriev I.V."/>
            <person name="Spatafora J.W."/>
            <person name="Stajich J.E."/>
            <person name="James T.Y."/>
        </authorList>
    </citation>
    <scope>NUCLEOTIDE SEQUENCE</scope>
    <source>
        <strain evidence="2">AG</strain>
    </source>
</reference>
<dbReference type="AlphaFoldDB" id="A0AAD5E3I0"/>
<feature type="compositionally biased region" description="Low complexity" evidence="1">
    <location>
        <begin position="302"/>
        <end position="335"/>
    </location>
</feature>
<organism evidence="2 3">
    <name type="scientific">Umbelopsis ramanniana AG</name>
    <dbReference type="NCBI Taxonomy" id="1314678"/>
    <lineage>
        <taxon>Eukaryota</taxon>
        <taxon>Fungi</taxon>
        <taxon>Fungi incertae sedis</taxon>
        <taxon>Mucoromycota</taxon>
        <taxon>Mucoromycotina</taxon>
        <taxon>Umbelopsidomycetes</taxon>
        <taxon>Umbelopsidales</taxon>
        <taxon>Umbelopsidaceae</taxon>
        <taxon>Umbelopsis</taxon>
    </lineage>
</organism>
<dbReference type="Proteomes" id="UP001206595">
    <property type="component" value="Unassembled WGS sequence"/>
</dbReference>
<accession>A0AAD5E3I0</accession>
<protein>
    <submittedName>
        <fullName evidence="2">Uncharacterized protein</fullName>
    </submittedName>
</protein>
<dbReference type="EMBL" id="MU620961">
    <property type="protein sequence ID" value="KAI8576127.1"/>
    <property type="molecule type" value="Genomic_DNA"/>
</dbReference>
<name>A0AAD5E3I0_UMBRA</name>
<gene>
    <name evidence="2" type="ORF">K450DRAFT_258160</name>
</gene>
<keyword evidence="3" id="KW-1185">Reference proteome</keyword>
<evidence type="ECO:0000313" key="2">
    <source>
        <dbReference type="EMBL" id="KAI8576127.1"/>
    </source>
</evidence>
<feature type="compositionally biased region" description="Low complexity" evidence="1">
    <location>
        <begin position="13"/>
        <end position="28"/>
    </location>
</feature>
<dbReference type="GeneID" id="75917137"/>
<feature type="region of interest" description="Disordered" evidence="1">
    <location>
        <begin position="131"/>
        <end position="167"/>
    </location>
</feature>
<feature type="region of interest" description="Disordered" evidence="1">
    <location>
        <begin position="1"/>
        <end position="29"/>
    </location>
</feature>
<reference evidence="2" key="1">
    <citation type="submission" date="2021-06" db="EMBL/GenBank/DDBJ databases">
        <authorList>
            <consortium name="DOE Joint Genome Institute"/>
            <person name="Mondo S.J."/>
            <person name="Amses K.R."/>
            <person name="Simmons D.R."/>
            <person name="Longcore J.E."/>
            <person name="Seto K."/>
            <person name="Alves G.H."/>
            <person name="Bonds A.E."/>
            <person name="Quandt C.A."/>
            <person name="Davis W.J."/>
            <person name="Chang Y."/>
            <person name="Letcher P.M."/>
            <person name="Powell M.J."/>
            <person name="Kuo A."/>
            <person name="Labutti K."/>
            <person name="Pangilinan J."/>
            <person name="Andreopoulos W."/>
            <person name="Tritt A."/>
            <person name="Riley R."/>
            <person name="Hundley H."/>
            <person name="Johnson J."/>
            <person name="Lipzen A."/>
            <person name="Barry K."/>
            <person name="Berbee M.L."/>
            <person name="Buchler N.E."/>
            <person name="Grigoriev I.V."/>
            <person name="Spatafora J.W."/>
            <person name="Stajich J.E."/>
            <person name="James T.Y."/>
        </authorList>
    </citation>
    <scope>NUCLEOTIDE SEQUENCE</scope>
    <source>
        <strain evidence="2">AG</strain>
    </source>
</reference>